<sequence length="624" mass="69122">MDSTEETTQSLGQESISDMTGECVVIKQCEACLQINISVEATLFCTSCTEFLCDGCKPGHIRYTRGKHDFENAKDSQIKSITVDLKGMDACEEHKKKVKFFCKDHSLLCCSTCAFSHRKCENINELVNISGDSGQELQNLKDKLANAAGYERSKIEDCKQTVIALYDKLFSFSDKLHKTKVEINKIFDETIERLNIEAKCTVGIEAKRLGERRSESETVLQSIVEVLPLCSDVIDNGTPQQAFILKRCLEKKVQEIGNHVKEQRVNHFSLDLSLDVSTELTNFLQKRSDAVNLIVKKCIQIKDETSGVSDDINSDQTSASIGSLINTDLHSSPELVQVNSSSDNSTSQSRPVTLKLLMSVELSKTGDHEKEPFLSGLDFLPDGRLVVVDMKNKKCMLLTERLQRQGTPYTFKSHPRCVVCLSPSEIAVTLNVNTICLLSINVNNVISLHKEITTSSNIFSICCKSPTNMVVSTCDEHRHARIISVDGVESDLDLVLFPLKTYKSDQSKCTYVQSKNTLVLTERFADTVYMYDTVKGTSRAVTDRNIQQPRGACVGPGDTVLVCSTANNSIVHLSVDVEVLGTYPVDMWYPYSICASEDGTRLAVSNSAAGAKKLQLYMISPAIS</sequence>
<dbReference type="OrthoDB" id="6087631at2759"/>
<evidence type="ECO:0000313" key="3">
    <source>
        <dbReference type="EMBL" id="KAH3804154.1"/>
    </source>
</evidence>
<gene>
    <name evidence="3" type="ORF">DPMN_132436</name>
</gene>
<organism evidence="3 4">
    <name type="scientific">Dreissena polymorpha</name>
    <name type="common">Zebra mussel</name>
    <name type="synonym">Mytilus polymorpha</name>
    <dbReference type="NCBI Taxonomy" id="45954"/>
    <lineage>
        <taxon>Eukaryota</taxon>
        <taxon>Metazoa</taxon>
        <taxon>Spiralia</taxon>
        <taxon>Lophotrochozoa</taxon>
        <taxon>Mollusca</taxon>
        <taxon>Bivalvia</taxon>
        <taxon>Autobranchia</taxon>
        <taxon>Heteroconchia</taxon>
        <taxon>Euheterodonta</taxon>
        <taxon>Imparidentia</taxon>
        <taxon>Neoheterodontei</taxon>
        <taxon>Myida</taxon>
        <taxon>Dreissenoidea</taxon>
        <taxon>Dreissenidae</taxon>
        <taxon>Dreissena</taxon>
    </lineage>
</organism>
<reference evidence="3" key="1">
    <citation type="journal article" date="2019" name="bioRxiv">
        <title>The Genome of the Zebra Mussel, Dreissena polymorpha: A Resource for Invasive Species Research.</title>
        <authorList>
            <person name="McCartney M.A."/>
            <person name="Auch B."/>
            <person name="Kono T."/>
            <person name="Mallez S."/>
            <person name="Zhang Y."/>
            <person name="Obille A."/>
            <person name="Becker A."/>
            <person name="Abrahante J.E."/>
            <person name="Garbe J."/>
            <person name="Badalamenti J.P."/>
            <person name="Herman A."/>
            <person name="Mangelson H."/>
            <person name="Liachko I."/>
            <person name="Sullivan S."/>
            <person name="Sone E.D."/>
            <person name="Koren S."/>
            <person name="Silverstein K.A.T."/>
            <person name="Beckman K.B."/>
            <person name="Gohl D.M."/>
        </authorList>
    </citation>
    <scope>NUCLEOTIDE SEQUENCE</scope>
    <source>
        <strain evidence="3">Duluth1</strain>
        <tissue evidence="3">Whole animal</tissue>
    </source>
</reference>
<dbReference type="CDD" id="cd19776">
    <property type="entry name" value="Bbox2_TRIM25_C-IV"/>
    <property type="match status" value="1"/>
</dbReference>
<keyword evidence="1" id="KW-0479">Metal-binding</keyword>
<keyword evidence="1" id="KW-0863">Zinc-finger</keyword>
<dbReference type="Gene3D" id="3.30.160.60">
    <property type="entry name" value="Classic Zinc Finger"/>
    <property type="match status" value="1"/>
</dbReference>
<reference evidence="3" key="2">
    <citation type="submission" date="2020-11" db="EMBL/GenBank/DDBJ databases">
        <authorList>
            <person name="McCartney M.A."/>
            <person name="Auch B."/>
            <person name="Kono T."/>
            <person name="Mallez S."/>
            <person name="Becker A."/>
            <person name="Gohl D.M."/>
            <person name="Silverstein K.A.T."/>
            <person name="Koren S."/>
            <person name="Bechman K.B."/>
            <person name="Herman A."/>
            <person name="Abrahante J.E."/>
            <person name="Garbe J."/>
        </authorList>
    </citation>
    <scope>NUCLEOTIDE SEQUENCE</scope>
    <source>
        <strain evidence="3">Duluth1</strain>
        <tissue evidence="3">Whole animal</tissue>
    </source>
</reference>
<dbReference type="Gene3D" id="2.120.10.30">
    <property type="entry name" value="TolB, C-terminal domain"/>
    <property type="match status" value="1"/>
</dbReference>
<comment type="caution">
    <text evidence="3">The sequence shown here is derived from an EMBL/GenBank/DDBJ whole genome shotgun (WGS) entry which is preliminary data.</text>
</comment>
<dbReference type="AlphaFoldDB" id="A0A9D4JC26"/>
<dbReference type="GO" id="GO:0061630">
    <property type="term" value="F:ubiquitin protein ligase activity"/>
    <property type="evidence" value="ECO:0007669"/>
    <property type="project" value="TreeGrafter"/>
</dbReference>
<dbReference type="GO" id="GO:0006513">
    <property type="term" value="P:protein monoubiquitination"/>
    <property type="evidence" value="ECO:0007669"/>
    <property type="project" value="TreeGrafter"/>
</dbReference>
<keyword evidence="1" id="KW-0862">Zinc</keyword>
<name>A0A9D4JC26_DREPO</name>
<feature type="domain" description="B box-type" evidence="2">
    <location>
        <begin position="86"/>
        <end position="129"/>
    </location>
</feature>
<protein>
    <recommendedName>
        <fullName evidence="2">B box-type domain-containing protein</fullName>
    </recommendedName>
</protein>
<dbReference type="InterPro" id="IPR011042">
    <property type="entry name" value="6-blade_b-propeller_TolB-like"/>
</dbReference>
<proteinExistence type="predicted"/>
<keyword evidence="4" id="KW-1185">Reference proteome</keyword>
<evidence type="ECO:0000313" key="4">
    <source>
        <dbReference type="Proteomes" id="UP000828390"/>
    </source>
</evidence>
<dbReference type="GO" id="GO:0008270">
    <property type="term" value="F:zinc ion binding"/>
    <property type="evidence" value="ECO:0007669"/>
    <property type="project" value="UniProtKB-KW"/>
</dbReference>
<dbReference type="PANTHER" id="PTHR25462:SF229">
    <property type="entry name" value="TRANSCRIPTION INTERMEDIARY FACTOR 1-BETA"/>
    <property type="match status" value="1"/>
</dbReference>
<accession>A0A9D4JC26</accession>
<dbReference type="PANTHER" id="PTHR25462">
    <property type="entry name" value="BONUS, ISOFORM C-RELATED"/>
    <property type="match status" value="1"/>
</dbReference>
<dbReference type="PROSITE" id="PS50119">
    <property type="entry name" value="ZF_BBOX"/>
    <property type="match status" value="1"/>
</dbReference>
<evidence type="ECO:0000259" key="2">
    <source>
        <dbReference type="PROSITE" id="PS50119"/>
    </source>
</evidence>
<dbReference type="InterPro" id="IPR000315">
    <property type="entry name" value="Znf_B-box"/>
</dbReference>
<dbReference type="EMBL" id="JAIWYP010000006">
    <property type="protein sequence ID" value="KAH3804154.1"/>
    <property type="molecule type" value="Genomic_DNA"/>
</dbReference>
<evidence type="ECO:0000256" key="1">
    <source>
        <dbReference type="PROSITE-ProRule" id="PRU00024"/>
    </source>
</evidence>
<dbReference type="InterPro" id="IPR047153">
    <property type="entry name" value="TRIM45/56/19-like"/>
</dbReference>
<dbReference type="SUPFAM" id="SSF63829">
    <property type="entry name" value="Calcium-dependent phosphotriesterase"/>
    <property type="match status" value="1"/>
</dbReference>
<dbReference type="Proteomes" id="UP000828390">
    <property type="component" value="Unassembled WGS sequence"/>
</dbReference>